<accession>A0A1B9QAH5</accession>
<reference evidence="2" key="1">
    <citation type="submission" date="2016-07" db="EMBL/GenBank/DDBJ databases">
        <title>Nontailed viruses are major unrecognized killers of bacteria in the ocean.</title>
        <authorList>
            <person name="Kauffman K."/>
            <person name="Hussain F."/>
            <person name="Yang J."/>
            <person name="Arevalo P."/>
            <person name="Brown J."/>
            <person name="Cutler M."/>
            <person name="Kelly L."/>
            <person name="Polz M.F."/>
        </authorList>
    </citation>
    <scope>NUCLEOTIDE SEQUENCE [LARGE SCALE GENOMIC DNA]</scope>
    <source>
        <strain evidence="2">10N.286.55.C1</strain>
    </source>
</reference>
<organism evidence="1 2">
    <name type="scientific">Vibrio lentus</name>
    <dbReference type="NCBI Taxonomy" id="136468"/>
    <lineage>
        <taxon>Bacteria</taxon>
        <taxon>Pseudomonadati</taxon>
        <taxon>Pseudomonadota</taxon>
        <taxon>Gammaproteobacteria</taxon>
        <taxon>Vibrionales</taxon>
        <taxon>Vibrionaceae</taxon>
        <taxon>Vibrio</taxon>
    </lineage>
</organism>
<evidence type="ECO:0000313" key="1">
    <source>
        <dbReference type="EMBL" id="PME55411.1"/>
    </source>
</evidence>
<dbReference type="EMBL" id="MCSI01000194">
    <property type="protein sequence ID" value="PME55411.1"/>
    <property type="molecule type" value="Genomic_DNA"/>
</dbReference>
<dbReference type="RefSeq" id="WP_017107867.1">
    <property type="nucleotide sequence ID" value="NZ_AP025500.1"/>
</dbReference>
<proteinExistence type="predicted"/>
<dbReference type="GO" id="GO:0004386">
    <property type="term" value="F:helicase activity"/>
    <property type="evidence" value="ECO:0007669"/>
    <property type="project" value="UniProtKB-KW"/>
</dbReference>
<keyword evidence="1" id="KW-0347">Helicase</keyword>
<keyword evidence="1" id="KW-0378">Hydrolase</keyword>
<dbReference type="AlphaFoldDB" id="A0A1B9QAH5"/>
<keyword evidence="1" id="KW-0067">ATP-binding</keyword>
<evidence type="ECO:0000313" key="2">
    <source>
        <dbReference type="Proteomes" id="UP000235778"/>
    </source>
</evidence>
<dbReference type="Proteomes" id="UP000235778">
    <property type="component" value="Unassembled WGS sequence"/>
</dbReference>
<keyword evidence="1" id="KW-0547">Nucleotide-binding</keyword>
<gene>
    <name evidence="1" type="ORF">BCV30_20535</name>
</gene>
<comment type="caution">
    <text evidence="1">The sequence shown here is derived from an EMBL/GenBank/DDBJ whole genome shotgun (WGS) entry which is preliminary data.</text>
</comment>
<sequence>MAATPHYTSELEYELCYFDDGKLTTITISANNRQEAMTWYLSEGGHINDFYSIRPDE</sequence>
<protein>
    <submittedName>
        <fullName evidence="1">RNA helicase</fullName>
    </submittedName>
</protein>
<name>A0A1B9QAH5_9VIBR</name>